<evidence type="ECO:0000256" key="6">
    <source>
        <dbReference type="HAMAP-Rule" id="MF_01401"/>
    </source>
</evidence>
<evidence type="ECO:0000256" key="4">
    <source>
        <dbReference type="ARBA" id="ARBA00048488"/>
    </source>
</evidence>
<dbReference type="Gene3D" id="2.170.150.20">
    <property type="entry name" value="Peptide methionine sulfoxide reductase"/>
    <property type="match status" value="1"/>
</dbReference>
<dbReference type="EC" id="1.8.4.11" evidence="6"/>
<dbReference type="InterPro" id="IPR002579">
    <property type="entry name" value="Met_Sox_Rdtase_MsrB_dom"/>
</dbReference>
<evidence type="ECO:0000313" key="11">
    <source>
        <dbReference type="Proteomes" id="UP001267290"/>
    </source>
</evidence>
<evidence type="ECO:0000256" key="1">
    <source>
        <dbReference type="ARBA" id="ARBA00023002"/>
    </source>
</evidence>
<comment type="caution">
    <text evidence="10">The sequence shown here is derived from an EMBL/GenBank/DDBJ whole genome shotgun (WGS) entry which is preliminary data.</text>
</comment>
<dbReference type="Pfam" id="PF01641">
    <property type="entry name" value="SelR"/>
    <property type="match status" value="1"/>
</dbReference>
<dbReference type="SUPFAM" id="SSF55068">
    <property type="entry name" value="Peptide methionine sulfoxide reductase"/>
    <property type="match status" value="1"/>
</dbReference>
<dbReference type="SUPFAM" id="SSF51316">
    <property type="entry name" value="Mss4-like"/>
    <property type="match status" value="1"/>
</dbReference>
<evidence type="ECO:0000256" key="7">
    <source>
        <dbReference type="SAM" id="MobiDB-lite"/>
    </source>
</evidence>
<evidence type="ECO:0000313" key="10">
    <source>
        <dbReference type="EMBL" id="MDR6554842.1"/>
    </source>
</evidence>
<evidence type="ECO:0000259" key="9">
    <source>
        <dbReference type="PROSITE" id="PS51790"/>
    </source>
</evidence>
<dbReference type="PANTHER" id="PTHR42799">
    <property type="entry name" value="MITOCHONDRIAL PEPTIDE METHIONINE SULFOXIDE REDUCTASE"/>
    <property type="match status" value="1"/>
</dbReference>
<comment type="catalytic activity">
    <reaction evidence="5 6">
        <text>[thioredoxin]-disulfide + L-methionine + H2O = L-methionine (S)-S-oxide + [thioredoxin]-dithiol</text>
        <dbReference type="Rhea" id="RHEA:19993"/>
        <dbReference type="Rhea" id="RHEA-COMP:10698"/>
        <dbReference type="Rhea" id="RHEA-COMP:10700"/>
        <dbReference type="ChEBI" id="CHEBI:15377"/>
        <dbReference type="ChEBI" id="CHEBI:29950"/>
        <dbReference type="ChEBI" id="CHEBI:50058"/>
        <dbReference type="ChEBI" id="CHEBI:57844"/>
        <dbReference type="ChEBI" id="CHEBI:58772"/>
        <dbReference type="EC" id="1.8.4.11"/>
    </reaction>
</comment>
<accession>A0ABU1P738</accession>
<keyword evidence="1 6" id="KW-0560">Oxidoreductase</keyword>
<comment type="similarity">
    <text evidence="6">Belongs to the MsrA Met sulfoxide reductase family.</text>
</comment>
<comment type="catalytic activity">
    <reaction evidence="3 6">
        <text>L-methionyl-[protein] + [thioredoxin]-disulfide + H2O = L-methionyl-(S)-S-oxide-[protein] + [thioredoxin]-dithiol</text>
        <dbReference type="Rhea" id="RHEA:14217"/>
        <dbReference type="Rhea" id="RHEA-COMP:10698"/>
        <dbReference type="Rhea" id="RHEA-COMP:10700"/>
        <dbReference type="Rhea" id="RHEA-COMP:12313"/>
        <dbReference type="Rhea" id="RHEA-COMP:12315"/>
        <dbReference type="ChEBI" id="CHEBI:15377"/>
        <dbReference type="ChEBI" id="CHEBI:16044"/>
        <dbReference type="ChEBI" id="CHEBI:29950"/>
        <dbReference type="ChEBI" id="CHEBI:44120"/>
        <dbReference type="ChEBI" id="CHEBI:50058"/>
        <dbReference type="EC" id="1.8.4.11"/>
    </reaction>
</comment>
<reference evidence="10 11" key="1">
    <citation type="submission" date="2023-07" db="EMBL/GenBank/DDBJ databases">
        <title>Sorghum-associated microbial communities from plants grown in Nebraska, USA.</title>
        <authorList>
            <person name="Schachtman D."/>
        </authorList>
    </citation>
    <scope>NUCLEOTIDE SEQUENCE [LARGE SCALE GENOMIC DNA]</scope>
    <source>
        <strain evidence="10 11">CC258</strain>
    </source>
</reference>
<dbReference type="PROSITE" id="PS51790">
    <property type="entry name" value="MSRB"/>
    <property type="match status" value="1"/>
</dbReference>
<comment type="function">
    <text evidence="6">Has an important function as a repair enzyme for proteins that have been inactivated by oxidation. Catalyzes the reversible oxidation-reduction of methionine sulfoxide in proteins to methionine.</text>
</comment>
<evidence type="ECO:0000256" key="3">
    <source>
        <dbReference type="ARBA" id="ARBA00047806"/>
    </source>
</evidence>
<feature type="compositionally biased region" description="Low complexity" evidence="7">
    <location>
        <begin position="30"/>
        <end position="42"/>
    </location>
</feature>
<dbReference type="RefSeq" id="WP_310502251.1">
    <property type="nucleotide sequence ID" value="NZ_JAVDSB010000020.1"/>
</dbReference>
<dbReference type="PROSITE" id="PS51257">
    <property type="entry name" value="PROKAR_LIPOPROTEIN"/>
    <property type="match status" value="1"/>
</dbReference>
<feature type="domain" description="MsrB" evidence="9">
    <location>
        <begin position="232"/>
        <end position="355"/>
    </location>
</feature>
<dbReference type="InterPro" id="IPR036509">
    <property type="entry name" value="Met_Sox_Rdtase_MsrA_sf"/>
</dbReference>
<dbReference type="Gene3D" id="3.30.1060.10">
    <property type="entry name" value="Peptide methionine sulphoxide reductase MsrA"/>
    <property type="match status" value="1"/>
</dbReference>
<dbReference type="EMBL" id="JAVDSB010000020">
    <property type="protein sequence ID" value="MDR6554842.1"/>
    <property type="molecule type" value="Genomic_DNA"/>
</dbReference>
<proteinExistence type="inferred from homology"/>
<keyword evidence="2" id="KW-0511">Multifunctional enzyme</keyword>
<dbReference type="HAMAP" id="MF_01401">
    <property type="entry name" value="MsrA"/>
    <property type="match status" value="1"/>
</dbReference>
<dbReference type="GO" id="GO:0008113">
    <property type="term" value="F:peptide-methionine (S)-S-oxide reductase activity"/>
    <property type="evidence" value="ECO:0007669"/>
    <property type="project" value="UniProtKB-EC"/>
</dbReference>
<evidence type="ECO:0000256" key="8">
    <source>
        <dbReference type="SAM" id="SignalP"/>
    </source>
</evidence>
<feature type="chain" id="PRO_5045212725" description="Peptide methionine sulfoxide reductase MsrA" evidence="8">
    <location>
        <begin position="21"/>
        <end position="371"/>
    </location>
</feature>
<dbReference type="InterPro" id="IPR050162">
    <property type="entry name" value="MsrA_MetSO_reductase"/>
</dbReference>
<protein>
    <recommendedName>
        <fullName evidence="6">Peptide methionine sulfoxide reductase MsrA</fullName>
        <shortName evidence="6">Protein-methionine-S-oxide reductase</shortName>
        <ecNumber evidence="6">1.8.4.11</ecNumber>
    </recommendedName>
    <alternativeName>
        <fullName evidence="6">Peptide-methionine (S)-S-oxide reductase</fullName>
        <shortName evidence="6">Peptide Met(O) reductase</shortName>
    </alternativeName>
</protein>
<feature type="signal peptide" evidence="8">
    <location>
        <begin position="1"/>
        <end position="20"/>
    </location>
</feature>
<dbReference type="InterPro" id="IPR011057">
    <property type="entry name" value="Mss4-like_sf"/>
</dbReference>
<organism evidence="10 11">
    <name type="scientific">Paenibacillus qinlingensis</name>
    <dbReference type="NCBI Taxonomy" id="1837343"/>
    <lineage>
        <taxon>Bacteria</taxon>
        <taxon>Bacillati</taxon>
        <taxon>Bacillota</taxon>
        <taxon>Bacilli</taxon>
        <taxon>Bacillales</taxon>
        <taxon>Paenibacillaceae</taxon>
        <taxon>Paenibacillus</taxon>
    </lineage>
</organism>
<dbReference type="PANTHER" id="PTHR42799:SF2">
    <property type="entry name" value="MITOCHONDRIAL PEPTIDE METHIONINE SULFOXIDE REDUCTASE"/>
    <property type="match status" value="1"/>
</dbReference>
<sequence>MKKFVHISSLLLLLFVTACASPSFTSQATTKATKASTAPTTTRSENPNDAIDYTNSKLQTIYLAGGCFWGVEAYISRIPGVQNVTVGYANGIGENPTYKDVVREDRKFAETVEVKYDPERIPLSDLLKRFFKIIDPTSLNKQGNDAGISYRSGVYYVNESDVSVINEVIGNEQKKYDKKIVTEVLPLTNYYLAEEEHQDYLVKNPNGYCHVDLTILDEPVKVDPTLYTRPSNEELKAKLSDLQYRVIVLGAEEQAFSNEYWNTYDPGIYVDIATGEPLFSSRDKYDSGCGWPSFTRPIDPDVVTYEKDTRYNLVRTALKSRVGAIHLGHVFDDGPAESTGKRYCIDSASIRFVPQDKMQQEGYGYLRAAVE</sequence>
<gene>
    <name evidence="6" type="primary">msrA</name>
    <name evidence="10" type="ORF">J2736_006073</name>
</gene>
<feature type="active site" evidence="6">
    <location>
        <position position="67"/>
    </location>
</feature>
<dbReference type="GO" id="GO:0033743">
    <property type="term" value="F:peptide-methionine (R)-S-oxide reductase activity"/>
    <property type="evidence" value="ECO:0007669"/>
    <property type="project" value="UniProtKB-EC"/>
</dbReference>
<keyword evidence="11" id="KW-1185">Reference proteome</keyword>
<dbReference type="Pfam" id="PF01625">
    <property type="entry name" value="PMSR"/>
    <property type="match status" value="1"/>
</dbReference>
<dbReference type="NCBIfam" id="TIGR00357">
    <property type="entry name" value="peptide-methionine (R)-S-oxide reductase MsrB"/>
    <property type="match status" value="1"/>
</dbReference>
<evidence type="ECO:0000256" key="5">
    <source>
        <dbReference type="ARBA" id="ARBA00048782"/>
    </source>
</evidence>
<name>A0ABU1P738_9BACL</name>
<dbReference type="NCBIfam" id="TIGR00401">
    <property type="entry name" value="msrA"/>
    <property type="match status" value="1"/>
</dbReference>
<dbReference type="InterPro" id="IPR002569">
    <property type="entry name" value="Met_Sox_Rdtase_MsrA_dom"/>
</dbReference>
<evidence type="ECO:0000256" key="2">
    <source>
        <dbReference type="ARBA" id="ARBA00023268"/>
    </source>
</evidence>
<dbReference type="Proteomes" id="UP001267290">
    <property type="component" value="Unassembled WGS sequence"/>
</dbReference>
<feature type="region of interest" description="Disordered" evidence="7">
    <location>
        <begin position="30"/>
        <end position="49"/>
    </location>
</feature>
<keyword evidence="8" id="KW-0732">Signal</keyword>
<comment type="catalytic activity">
    <reaction evidence="4">
        <text>L-methionyl-[protein] + [thioredoxin]-disulfide + H2O = L-methionyl-(R)-S-oxide-[protein] + [thioredoxin]-dithiol</text>
        <dbReference type="Rhea" id="RHEA:24164"/>
        <dbReference type="Rhea" id="RHEA-COMP:10698"/>
        <dbReference type="Rhea" id="RHEA-COMP:10700"/>
        <dbReference type="Rhea" id="RHEA-COMP:12313"/>
        <dbReference type="Rhea" id="RHEA-COMP:12314"/>
        <dbReference type="ChEBI" id="CHEBI:15377"/>
        <dbReference type="ChEBI" id="CHEBI:16044"/>
        <dbReference type="ChEBI" id="CHEBI:29950"/>
        <dbReference type="ChEBI" id="CHEBI:45764"/>
        <dbReference type="ChEBI" id="CHEBI:50058"/>
        <dbReference type="EC" id="1.8.4.12"/>
    </reaction>
</comment>